<comment type="caution">
    <text evidence="1">The sequence shown here is derived from an EMBL/GenBank/DDBJ whole genome shotgun (WGS) entry which is preliminary data.</text>
</comment>
<organism evidence="1 2">
    <name type="scientific">Holdemania filiformis</name>
    <dbReference type="NCBI Taxonomy" id="61171"/>
    <lineage>
        <taxon>Bacteria</taxon>
        <taxon>Bacillati</taxon>
        <taxon>Bacillota</taxon>
        <taxon>Erysipelotrichia</taxon>
        <taxon>Erysipelotrichales</taxon>
        <taxon>Erysipelotrichaceae</taxon>
        <taxon>Holdemania</taxon>
    </lineage>
</organism>
<dbReference type="PANTHER" id="PTHR30634">
    <property type="entry name" value="OUTER MEMBRANE LOLAB LIPOPROTEIN INSERTION APPARATUS"/>
    <property type="match status" value="1"/>
</dbReference>
<dbReference type="PANTHER" id="PTHR30634:SF16">
    <property type="entry name" value="OUTER-MEMBRANE LIPOPROTEIN LOLB"/>
    <property type="match status" value="1"/>
</dbReference>
<dbReference type="RefSeq" id="WP_117894469.1">
    <property type="nucleotide sequence ID" value="NZ_CABJCV010000005.1"/>
</dbReference>
<gene>
    <name evidence="1" type="ORF">DWY25_05945</name>
</gene>
<evidence type="ECO:0000313" key="2">
    <source>
        <dbReference type="Proteomes" id="UP000284178"/>
    </source>
</evidence>
<accession>A0A412G3Z0</accession>
<dbReference type="Gene3D" id="3.40.50.410">
    <property type="entry name" value="von Willebrand factor, type A domain"/>
    <property type="match status" value="1"/>
</dbReference>
<dbReference type="SUPFAM" id="SSF53300">
    <property type="entry name" value="vWA-like"/>
    <property type="match status" value="1"/>
</dbReference>
<name>A0A412G3Z0_9FIRM</name>
<protein>
    <submittedName>
        <fullName evidence="1">VWA domain-containing protein</fullName>
    </submittedName>
</protein>
<sequence>MDTQQKLTRWRLILGAQTDSEFQKLDPDFKLDRRSLALDAALAVVYGGIGEAAGGGAGLGPSHPQITKWLKDIRSLFDPDLVKVIQQDAIERKGWKQLLMEPELLEQLEPDLEMASVLLTLKDLIPAKSKDQARAYIRKIVELINRQLASQLQRCVHAALAKQEHSPLPSAAAIDFPYTVRKNLKHYSPALQTIVPERVYFFDRKQRSNRWHVILDIDQSGSMSSSILYSSVTACILASMNAVRTHVVAFDTTIVDLSELCSDPVELLYGFQLGGGTDIHKSVKYCEQLIEEPNKTIFFLISDLDEGGNHAGLLHRLQAMKESGVTVICLLAIQDGGKPYYSQDMAQRVANLAIPCFACTPQRLPELLQAVFQKQDLARFG</sequence>
<proteinExistence type="predicted"/>
<dbReference type="InterPro" id="IPR050458">
    <property type="entry name" value="LolB"/>
</dbReference>
<keyword evidence="2" id="KW-1185">Reference proteome</keyword>
<evidence type="ECO:0000313" key="1">
    <source>
        <dbReference type="EMBL" id="RGR75314.1"/>
    </source>
</evidence>
<dbReference type="InterPro" id="IPR008912">
    <property type="entry name" value="Uncharacterised_CoxE"/>
</dbReference>
<reference evidence="1 2" key="1">
    <citation type="submission" date="2018-08" db="EMBL/GenBank/DDBJ databases">
        <title>A genome reference for cultivated species of the human gut microbiota.</title>
        <authorList>
            <person name="Zou Y."/>
            <person name="Xue W."/>
            <person name="Luo G."/>
        </authorList>
    </citation>
    <scope>NUCLEOTIDE SEQUENCE [LARGE SCALE GENOMIC DNA]</scope>
    <source>
        <strain evidence="1 2">AF24-29</strain>
    </source>
</reference>
<dbReference type="Proteomes" id="UP000284178">
    <property type="component" value="Unassembled WGS sequence"/>
</dbReference>
<dbReference type="Pfam" id="PF05762">
    <property type="entry name" value="VWA_CoxE"/>
    <property type="match status" value="1"/>
</dbReference>
<dbReference type="GeneID" id="83014945"/>
<dbReference type="InterPro" id="IPR036465">
    <property type="entry name" value="vWFA_dom_sf"/>
</dbReference>
<dbReference type="AlphaFoldDB" id="A0A412G3Z0"/>
<dbReference type="EMBL" id="QRUP01000005">
    <property type="protein sequence ID" value="RGR75314.1"/>
    <property type="molecule type" value="Genomic_DNA"/>
</dbReference>